<proteinExistence type="predicted"/>
<keyword evidence="1" id="KW-0472">Membrane</keyword>
<keyword evidence="3" id="KW-0378">Hydrolase</keyword>
<feature type="transmembrane region" description="Helical" evidence="1">
    <location>
        <begin position="12"/>
        <end position="41"/>
    </location>
</feature>
<evidence type="ECO:0000313" key="3">
    <source>
        <dbReference type="EMBL" id="MFD2161698.1"/>
    </source>
</evidence>
<dbReference type="Pfam" id="PF02517">
    <property type="entry name" value="Rce1-like"/>
    <property type="match status" value="1"/>
</dbReference>
<feature type="transmembrane region" description="Helical" evidence="1">
    <location>
        <begin position="275"/>
        <end position="292"/>
    </location>
</feature>
<feature type="domain" description="CAAX prenyl protease 2/Lysostaphin resistance protein A-like" evidence="2">
    <location>
        <begin position="161"/>
        <end position="248"/>
    </location>
</feature>
<feature type="transmembrane region" description="Helical" evidence="1">
    <location>
        <begin position="98"/>
        <end position="115"/>
    </location>
</feature>
<gene>
    <name evidence="3" type="ORF">ACFSJU_04790</name>
</gene>
<keyword evidence="4" id="KW-1185">Reference proteome</keyword>
<name>A0ABW4ZI26_9SPHI</name>
<dbReference type="PANTHER" id="PTHR43592:SF15">
    <property type="entry name" value="CAAX AMINO TERMINAL PROTEASE FAMILY PROTEIN"/>
    <property type="match status" value="1"/>
</dbReference>
<feature type="transmembrane region" description="Helical" evidence="1">
    <location>
        <begin position="236"/>
        <end position="255"/>
    </location>
</feature>
<comment type="caution">
    <text evidence="3">The sequence shown here is derived from an EMBL/GenBank/DDBJ whole genome shotgun (WGS) entry which is preliminary data.</text>
</comment>
<dbReference type="RefSeq" id="WP_255898737.1">
    <property type="nucleotide sequence ID" value="NZ_JAFMZO010000001.1"/>
</dbReference>
<evidence type="ECO:0000259" key="2">
    <source>
        <dbReference type="Pfam" id="PF02517"/>
    </source>
</evidence>
<organism evidence="3 4">
    <name type="scientific">Paradesertivirga mongoliensis</name>
    <dbReference type="NCBI Taxonomy" id="2100740"/>
    <lineage>
        <taxon>Bacteria</taxon>
        <taxon>Pseudomonadati</taxon>
        <taxon>Bacteroidota</taxon>
        <taxon>Sphingobacteriia</taxon>
        <taxon>Sphingobacteriales</taxon>
        <taxon>Sphingobacteriaceae</taxon>
        <taxon>Paradesertivirga</taxon>
    </lineage>
</organism>
<dbReference type="InterPro" id="IPR003675">
    <property type="entry name" value="Rce1/LyrA-like_dom"/>
</dbReference>
<dbReference type="GO" id="GO:0016787">
    <property type="term" value="F:hydrolase activity"/>
    <property type="evidence" value="ECO:0007669"/>
    <property type="project" value="UniProtKB-KW"/>
</dbReference>
<keyword evidence="1" id="KW-0812">Transmembrane</keyword>
<dbReference type="PANTHER" id="PTHR43592">
    <property type="entry name" value="CAAX AMINO TERMINAL PROTEASE"/>
    <property type="match status" value="1"/>
</dbReference>
<keyword evidence="1" id="KW-1133">Transmembrane helix</keyword>
<feature type="transmembrane region" description="Helical" evidence="1">
    <location>
        <begin position="195"/>
        <end position="216"/>
    </location>
</feature>
<feature type="transmembrane region" description="Helical" evidence="1">
    <location>
        <begin position="153"/>
        <end position="174"/>
    </location>
</feature>
<dbReference type="EC" id="3.4.-.-" evidence="3"/>
<reference evidence="4" key="1">
    <citation type="journal article" date="2019" name="Int. J. Syst. Evol. Microbiol.">
        <title>The Global Catalogue of Microorganisms (GCM) 10K type strain sequencing project: providing services to taxonomists for standard genome sequencing and annotation.</title>
        <authorList>
            <consortium name="The Broad Institute Genomics Platform"/>
            <consortium name="The Broad Institute Genome Sequencing Center for Infectious Disease"/>
            <person name="Wu L."/>
            <person name="Ma J."/>
        </authorList>
    </citation>
    <scope>NUCLEOTIDE SEQUENCE [LARGE SCALE GENOMIC DNA]</scope>
    <source>
        <strain evidence="4">KCTC 42217</strain>
    </source>
</reference>
<evidence type="ECO:0000313" key="4">
    <source>
        <dbReference type="Proteomes" id="UP001597387"/>
    </source>
</evidence>
<feature type="transmembrane region" description="Helical" evidence="1">
    <location>
        <begin position="61"/>
        <end position="78"/>
    </location>
</feature>
<accession>A0ABW4ZI26</accession>
<evidence type="ECO:0000256" key="1">
    <source>
        <dbReference type="SAM" id="Phobius"/>
    </source>
</evidence>
<dbReference type="Proteomes" id="UP001597387">
    <property type="component" value="Unassembled WGS sequence"/>
</dbReference>
<dbReference type="EMBL" id="JBHUHZ010000001">
    <property type="protein sequence ID" value="MFD2161698.1"/>
    <property type="molecule type" value="Genomic_DNA"/>
</dbReference>
<sequence length="306" mass="35071">MIARPSEQRHPLTALILLIAIALGTLVLFVTLAQFLGSLIYGIDITSAIQSGNASADVLRLFNSCYLFGMFLVPPLIYARIRSKAPLQYLQVKAINPWYLILITFLLMLFAQPFIEWTVHINQQLEFPAFLSGIENWMKYKEIEAEILTKQLLVMNSVPGLLINLFVIAVIPAISEELFFRGCLQKIFTTWTNNYHWGVWIAAALFSAIHLQFYGFLPRMLLGALFGYLFVYSKSIWIPIIAHFFNNASAVMAAYNLQRQGKSLDIITKPEFQQWYLVILSVIFTALLFRIFQKLSWGNKELSDER</sequence>
<protein>
    <submittedName>
        <fullName evidence="3">CPBP family intramembrane glutamic endopeptidase</fullName>
        <ecNumber evidence="3">3.4.-.-</ecNumber>
    </submittedName>
</protein>